<name>A0A9D2ELV6_9FIRM</name>
<dbReference type="EMBL" id="DXBR01000085">
    <property type="protein sequence ID" value="HIZ40093.1"/>
    <property type="molecule type" value="Genomic_DNA"/>
</dbReference>
<reference evidence="2" key="2">
    <citation type="submission" date="2021-04" db="EMBL/GenBank/DDBJ databases">
        <authorList>
            <person name="Gilroy R."/>
        </authorList>
    </citation>
    <scope>NUCLEOTIDE SEQUENCE</scope>
    <source>
        <strain evidence="2">CHK179-28034</strain>
    </source>
</reference>
<comment type="caution">
    <text evidence="2">The sequence shown here is derived from an EMBL/GenBank/DDBJ whole genome shotgun (WGS) entry which is preliminary data.</text>
</comment>
<evidence type="ECO:0008006" key="4">
    <source>
        <dbReference type="Google" id="ProtNLM"/>
    </source>
</evidence>
<evidence type="ECO:0000313" key="3">
    <source>
        <dbReference type="Proteomes" id="UP000824049"/>
    </source>
</evidence>
<feature type="transmembrane region" description="Helical" evidence="1">
    <location>
        <begin position="72"/>
        <end position="95"/>
    </location>
</feature>
<feature type="transmembrane region" description="Helical" evidence="1">
    <location>
        <begin position="140"/>
        <end position="158"/>
    </location>
</feature>
<protein>
    <recommendedName>
        <fullName evidence="4">Protein-glutamine gamma-glutamyltransferase TgpA N-terminal domain-containing protein</fullName>
    </recommendedName>
</protein>
<keyword evidence="1" id="KW-0812">Transmembrane</keyword>
<keyword evidence="1" id="KW-0472">Membrane</keyword>
<dbReference type="AlphaFoldDB" id="A0A9D2ELV6"/>
<feature type="transmembrane region" description="Helical" evidence="1">
    <location>
        <begin position="12"/>
        <end position="35"/>
    </location>
</feature>
<feature type="transmembrane region" description="Helical" evidence="1">
    <location>
        <begin position="164"/>
        <end position="183"/>
    </location>
</feature>
<gene>
    <name evidence="2" type="ORF">H9968_09270</name>
</gene>
<reference evidence="2" key="1">
    <citation type="journal article" date="2021" name="PeerJ">
        <title>Extensive microbial diversity within the chicken gut microbiome revealed by metagenomics and culture.</title>
        <authorList>
            <person name="Gilroy R."/>
            <person name="Ravi A."/>
            <person name="Getino M."/>
            <person name="Pursley I."/>
            <person name="Horton D.L."/>
            <person name="Alikhan N.F."/>
            <person name="Baker D."/>
            <person name="Gharbi K."/>
            <person name="Hall N."/>
            <person name="Watson M."/>
            <person name="Adriaenssens E.M."/>
            <person name="Foster-Nyarko E."/>
            <person name="Jarju S."/>
            <person name="Secka A."/>
            <person name="Antonio M."/>
            <person name="Oren A."/>
            <person name="Chaudhuri R.R."/>
            <person name="La Ragione R."/>
            <person name="Hildebrand F."/>
            <person name="Pallen M.J."/>
        </authorList>
    </citation>
    <scope>NUCLEOTIDE SEQUENCE</scope>
    <source>
        <strain evidence="2">CHK179-28034</strain>
    </source>
</reference>
<feature type="transmembrane region" description="Helical" evidence="1">
    <location>
        <begin position="115"/>
        <end position="133"/>
    </location>
</feature>
<feature type="non-terminal residue" evidence="2">
    <location>
        <position position="325"/>
    </location>
</feature>
<keyword evidence="1" id="KW-1133">Transmembrane helix</keyword>
<accession>A0A9D2ELV6</accession>
<evidence type="ECO:0000256" key="1">
    <source>
        <dbReference type="SAM" id="Phobius"/>
    </source>
</evidence>
<dbReference type="Proteomes" id="UP000824049">
    <property type="component" value="Unassembled WGS sequence"/>
</dbReference>
<feature type="transmembrane region" description="Helical" evidence="1">
    <location>
        <begin position="41"/>
        <end position="60"/>
    </location>
</feature>
<sequence length="325" mass="36241">MKIYGRKRGSNVAAVPFSLFFLLSGIYGVYLMFLAVPQLRWNRAAVFLLAALPAMLLWYLDGKKGTNRRGLLPAGIIVVPILIGAVLFFHPSVIGEIISAALQTAGFAEAGQMDVTRGVLMILWVFSYLLFLWEFVFRVHWFLYIFMSVLLLAAPLMGIVPGSGAVLCIGIFQITFWAVHTLMKKSRQGKKRRKENMQSAMKIGAMVMAAVAAIFSVSLFVVSQSPEWFYGTAYGAEGFVQQTAKRLSGWTNQPEGGTINRGNLYPAGVDQIEIWVSDVPGETIYLKGFSGGDYAGGEWEPAMDEELFMQMNENSLHWRYWEDSI</sequence>
<proteinExistence type="predicted"/>
<organism evidence="2 3">
    <name type="scientific">Candidatus Anaerobutyricum stercoris</name>
    <dbReference type="NCBI Taxonomy" id="2838457"/>
    <lineage>
        <taxon>Bacteria</taxon>
        <taxon>Bacillati</taxon>
        <taxon>Bacillota</taxon>
        <taxon>Clostridia</taxon>
        <taxon>Lachnospirales</taxon>
        <taxon>Lachnospiraceae</taxon>
        <taxon>Anaerobutyricum</taxon>
    </lineage>
</organism>
<evidence type="ECO:0000313" key="2">
    <source>
        <dbReference type="EMBL" id="HIZ40093.1"/>
    </source>
</evidence>
<feature type="transmembrane region" description="Helical" evidence="1">
    <location>
        <begin position="203"/>
        <end position="222"/>
    </location>
</feature>